<reference evidence="2 3" key="1">
    <citation type="submission" date="2019-07" db="EMBL/GenBank/DDBJ databases">
        <title>New species of Amycolatopsis and Streptomyces.</title>
        <authorList>
            <person name="Duangmal K."/>
            <person name="Teo W.F.A."/>
            <person name="Lipun K."/>
        </authorList>
    </citation>
    <scope>NUCLEOTIDE SEQUENCE [LARGE SCALE GENOMIC DNA]</scope>
    <source>
        <strain evidence="2 3">JCM 30562</strain>
    </source>
</reference>
<feature type="transmembrane region" description="Helical" evidence="1">
    <location>
        <begin position="52"/>
        <end position="78"/>
    </location>
</feature>
<keyword evidence="1" id="KW-0472">Membrane</keyword>
<dbReference type="OrthoDB" id="572373at2"/>
<sequence>MTQTRTRARQPVQAFAAVVGAVFLVVGILGFIPGITSDYDQLTFGGHHSMAMLFGVFSVSVLHNLVHLVFGIAGLVLARGPGGARGYLVLGGFVYILVCVYGIVIDIHSGMNFLPVNGADNWLHFGLGIGMIVLGIAGTAVQRTRES</sequence>
<feature type="transmembrane region" description="Helical" evidence="1">
    <location>
        <begin position="87"/>
        <end position="110"/>
    </location>
</feature>
<dbReference type="Pfam" id="PF14325">
    <property type="entry name" value="DUF4383"/>
    <property type="match status" value="1"/>
</dbReference>
<keyword evidence="1" id="KW-1133">Transmembrane helix</keyword>
<keyword evidence="1" id="KW-0812">Transmembrane</keyword>
<dbReference type="EMBL" id="VJZA01000042">
    <property type="protein sequence ID" value="TVT19854.1"/>
    <property type="molecule type" value="Genomic_DNA"/>
</dbReference>
<dbReference type="Proteomes" id="UP000318578">
    <property type="component" value="Unassembled WGS sequence"/>
</dbReference>
<evidence type="ECO:0000313" key="3">
    <source>
        <dbReference type="Proteomes" id="UP000318578"/>
    </source>
</evidence>
<feature type="transmembrane region" description="Helical" evidence="1">
    <location>
        <begin position="12"/>
        <end position="32"/>
    </location>
</feature>
<accession>A0A558A6F6</accession>
<protein>
    <submittedName>
        <fullName evidence="2">DUF4383 domain-containing protein</fullName>
    </submittedName>
</protein>
<organism evidence="2 3">
    <name type="scientific">Amycolatopsis acidiphila</name>
    <dbReference type="NCBI Taxonomy" id="715473"/>
    <lineage>
        <taxon>Bacteria</taxon>
        <taxon>Bacillati</taxon>
        <taxon>Actinomycetota</taxon>
        <taxon>Actinomycetes</taxon>
        <taxon>Pseudonocardiales</taxon>
        <taxon>Pseudonocardiaceae</taxon>
        <taxon>Amycolatopsis</taxon>
    </lineage>
</organism>
<keyword evidence="3" id="KW-1185">Reference proteome</keyword>
<name>A0A558A6F6_9PSEU</name>
<evidence type="ECO:0000313" key="2">
    <source>
        <dbReference type="EMBL" id="TVT19854.1"/>
    </source>
</evidence>
<gene>
    <name evidence="2" type="ORF">FNH06_22815</name>
</gene>
<feature type="transmembrane region" description="Helical" evidence="1">
    <location>
        <begin position="122"/>
        <end position="141"/>
    </location>
</feature>
<dbReference type="RefSeq" id="WP_144641913.1">
    <property type="nucleotide sequence ID" value="NZ_BNAX01000007.1"/>
</dbReference>
<evidence type="ECO:0000256" key="1">
    <source>
        <dbReference type="SAM" id="Phobius"/>
    </source>
</evidence>
<proteinExistence type="predicted"/>
<dbReference type="AlphaFoldDB" id="A0A558A6F6"/>
<comment type="caution">
    <text evidence="2">The sequence shown here is derived from an EMBL/GenBank/DDBJ whole genome shotgun (WGS) entry which is preliminary data.</text>
</comment>